<accession>A0A2N9G205</accession>
<protein>
    <submittedName>
        <fullName evidence="1">Uncharacterized protein</fullName>
    </submittedName>
</protein>
<gene>
    <name evidence="1" type="ORF">FSB_LOCUS24698</name>
</gene>
<dbReference type="EMBL" id="OIVN01001705">
    <property type="protein sequence ID" value="SPC96816.1"/>
    <property type="molecule type" value="Genomic_DNA"/>
</dbReference>
<organism evidence="1">
    <name type="scientific">Fagus sylvatica</name>
    <name type="common">Beechnut</name>
    <dbReference type="NCBI Taxonomy" id="28930"/>
    <lineage>
        <taxon>Eukaryota</taxon>
        <taxon>Viridiplantae</taxon>
        <taxon>Streptophyta</taxon>
        <taxon>Embryophyta</taxon>
        <taxon>Tracheophyta</taxon>
        <taxon>Spermatophyta</taxon>
        <taxon>Magnoliopsida</taxon>
        <taxon>eudicotyledons</taxon>
        <taxon>Gunneridae</taxon>
        <taxon>Pentapetalae</taxon>
        <taxon>rosids</taxon>
        <taxon>fabids</taxon>
        <taxon>Fagales</taxon>
        <taxon>Fagaceae</taxon>
        <taxon>Fagus</taxon>
    </lineage>
</organism>
<dbReference type="AlphaFoldDB" id="A0A2N9G205"/>
<evidence type="ECO:0000313" key="1">
    <source>
        <dbReference type="EMBL" id="SPC96816.1"/>
    </source>
</evidence>
<reference evidence="1" key="1">
    <citation type="submission" date="2018-02" db="EMBL/GenBank/DDBJ databases">
        <authorList>
            <person name="Cohen D.B."/>
            <person name="Kent A.D."/>
        </authorList>
    </citation>
    <scope>NUCLEOTIDE SEQUENCE</scope>
</reference>
<proteinExistence type="predicted"/>
<sequence>MPWTESPWVVSLLRISDSYSKHHTKFVPGVPQISLHSVCSSPPHTEAIAALPGQRSEAQVLVLEERLIGGGAGVSVVVFRCWAWTARLEFDFGGSGDRFGLGNSNNEFGLLICIAPPSQLPQFSPTQIFKIFFHGWVQHLSIEREKDCQRNL</sequence>
<name>A0A2N9G205_FAGSY</name>